<evidence type="ECO:0000256" key="1">
    <source>
        <dbReference type="ARBA" id="ARBA00006336"/>
    </source>
</evidence>
<dbReference type="InterPro" id="IPR000868">
    <property type="entry name" value="Isochorismatase-like_dom"/>
</dbReference>
<evidence type="ECO:0000259" key="3">
    <source>
        <dbReference type="Pfam" id="PF00857"/>
    </source>
</evidence>
<evidence type="ECO:0000256" key="2">
    <source>
        <dbReference type="ARBA" id="ARBA00022801"/>
    </source>
</evidence>
<evidence type="ECO:0000313" key="5">
    <source>
        <dbReference type="Proteomes" id="UP000813461"/>
    </source>
</evidence>
<comment type="caution">
    <text evidence="4">The sequence shown here is derived from an EMBL/GenBank/DDBJ whole genome shotgun (WGS) entry which is preliminary data.</text>
</comment>
<dbReference type="Pfam" id="PF00857">
    <property type="entry name" value="Isochorismatase"/>
    <property type="match status" value="1"/>
</dbReference>
<proteinExistence type="inferred from homology"/>
<comment type="similarity">
    <text evidence="1">Belongs to the isochorismatase family.</text>
</comment>
<accession>A0A8K0QYT1</accession>
<keyword evidence="2" id="KW-0378">Hydrolase</keyword>
<evidence type="ECO:0000313" key="4">
    <source>
        <dbReference type="EMBL" id="KAH7076075.1"/>
    </source>
</evidence>
<gene>
    <name evidence="4" type="ORF">FB567DRAFT_535403</name>
</gene>
<protein>
    <submittedName>
        <fullName evidence="4">Isochorismatase-like protein</fullName>
    </submittedName>
</protein>
<organism evidence="4 5">
    <name type="scientific">Paraphoma chrysanthemicola</name>
    <dbReference type="NCBI Taxonomy" id="798071"/>
    <lineage>
        <taxon>Eukaryota</taxon>
        <taxon>Fungi</taxon>
        <taxon>Dikarya</taxon>
        <taxon>Ascomycota</taxon>
        <taxon>Pezizomycotina</taxon>
        <taxon>Dothideomycetes</taxon>
        <taxon>Pleosporomycetidae</taxon>
        <taxon>Pleosporales</taxon>
        <taxon>Pleosporineae</taxon>
        <taxon>Phaeosphaeriaceae</taxon>
        <taxon>Paraphoma</taxon>
    </lineage>
</organism>
<dbReference type="Gene3D" id="3.40.50.850">
    <property type="entry name" value="Isochorismatase-like"/>
    <property type="match status" value="1"/>
</dbReference>
<dbReference type="OrthoDB" id="167809at2759"/>
<dbReference type="Proteomes" id="UP000813461">
    <property type="component" value="Unassembled WGS sequence"/>
</dbReference>
<sequence length="198" mass="21411">MSASKIIPSRTALFLLDYQVINAHGKSSCAAVMSHAASIIKTARSKGITIAHCRVAFTESEMNAIPETNPTFYKAKTNPEAAPHFLVNSPSSAFYPDVVPQEGDIVVRKNRVGPFLNAPQDVNEIFRSRGIDTLILGGVSTGGAVAATVVQASDLDYKLFVLEDACADADIETHEFLMKNFAKRGRVIRSEDLEGLVE</sequence>
<dbReference type="PANTHER" id="PTHR43540">
    <property type="entry name" value="PEROXYUREIDOACRYLATE/UREIDOACRYLATE AMIDOHYDROLASE-RELATED"/>
    <property type="match status" value="1"/>
</dbReference>
<dbReference type="EMBL" id="JAGMVJ010000019">
    <property type="protein sequence ID" value="KAH7076075.1"/>
    <property type="molecule type" value="Genomic_DNA"/>
</dbReference>
<dbReference type="CDD" id="cd00431">
    <property type="entry name" value="cysteine_hydrolases"/>
    <property type="match status" value="1"/>
</dbReference>
<dbReference type="InterPro" id="IPR050272">
    <property type="entry name" value="Isochorismatase-like_hydrls"/>
</dbReference>
<dbReference type="PANTHER" id="PTHR43540:SF1">
    <property type="entry name" value="ISOCHORISMATASE HYDROLASE"/>
    <property type="match status" value="1"/>
</dbReference>
<keyword evidence="5" id="KW-1185">Reference proteome</keyword>
<dbReference type="AlphaFoldDB" id="A0A8K0QYT1"/>
<reference evidence="4" key="1">
    <citation type="journal article" date="2021" name="Nat. Commun.">
        <title>Genetic determinants of endophytism in the Arabidopsis root mycobiome.</title>
        <authorList>
            <person name="Mesny F."/>
            <person name="Miyauchi S."/>
            <person name="Thiergart T."/>
            <person name="Pickel B."/>
            <person name="Atanasova L."/>
            <person name="Karlsson M."/>
            <person name="Huettel B."/>
            <person name="Barry K.W."/>
            <person name="Haridas S."/>
            <person name="Chen C."/>
            <person name="Bauer D."/>
            <person name="Andreopoulos W."/>
            <person name="Pangilinan J."/>
            <person name="LaButti K."/>
            <person name="Riley R."/>
            <person name="Lipzen A."/>
            <person name="Clum A."/>
            <person name="Drula E."/>
            <person name="Henrissat B."/>
            <person name="Kohler A."/>
            <person name="Grigoriev I.V."/>
            <person name="Martin F.M."/>
            <person name="Hacquard S."/>
        </authorList>
    </citation>
    <scope>NUCLEOTIDE SEQUENCE</scope>
    <source>
        <strain evidence="4">MPI-SDFR-AT-0120</strain>
    </source>
</reference>
<dbReference type="InterPro" id="IPR036380">
    <property type="entry name" value="Isochorismatase-like_sf"/>
</dbReference>
<name>A0A8K0QYT1_9PLEO</name>
<feature type="domain" description="Isochorismatase-like" evidence="3">
    <location>
        <begin position="11"/>
        <end position="189"/>
    </location>
</feature>
<dbReference type="GO" id="GO:0016787">
    <property type="term" value="F:hydrolase activity"/>
    <property type="evidence" value="ECO:0007669"/>
    <property type="project" value="UniProtKB-KW"/>
</dbReference>
<dbReference type="SUPFAM" id="SSF52499">
    <property type="entry name" value="Isochorismatase-like hydrolases"/>
    <property type="match status" value="1"/>
</dbReference>